<dbReference type="PROSITE" id="PS50893">
    <property type="entry name" value="ABC_TRANSPORTER_2"/>
    <property type="match status" value="1"/>
</dbReference>
<evidence type="ECO:0000313" key="10">
    <source>
        <dbReference type="EMBL" id="HJC22308.1"/>
    </source>
</evidence>
<dbReference type="PIRSF" id="PIRSF039085">
    <property type="entry name" value="ABC_ATPase_HisP"/>
    <property type="match status" value="1"/>
</dbReference>
<evidence type="ECO:0000313" key="11">
    <source>
        <dbReference type="Proteomes" id="UP000823891"/>
    </source>
</evidence>
<keyword evidence="6 10" id="KW-0067">ATP-binding</keyword>
<dbReference type="GO" id="GO:0005886">
    <property type="term" value="C:plasma membrane"/>
    <property type="evidence" value="ECO:0007669"/>
    <property type="project" value="UniProtKB-SubCell"/>
</dbReference>
<dbReference type="Gene3D" id="3.40.50.300">
    <property type="entry name" value="P-loop containing nucleotide triphosphate hydrolases"/>
    <property type="match status" value="1"/>
</dbReference>
<name>A0A9D2NC33_9FIRM</name>
<keyword evidence="3" id="KW-0813">Transport</keyword>
<sequence length="248" mass="27728">MDEKKCVLRVRGLEKSFDGEVILRGIDLDVYQGDVISVIGPSGSGKSTLIRCIDFLEEPDRGAVILDGTDYADTSASLKQLHEKVGMVFQSFNLFANRTVLENCTLPLITVRRLDRRSAKDIALKNLEKVGMASFLHRRAAELSGGQKQRTAIARALCMEPRLMLFDEPTSALDPEMVGEVLEVIRSLAQKGTTMIVVSHEMSFVRSISTRVLFLEKGVIEEDAPPQQIFTHPRSERVREFLSRHISP</sequence>
<protein>
    <submittedName>
        <fullName evidence="10">Amino acid ABC transporter ATP-binding protein</fullName>
    </submittedName>
</protein>
<dbReference type="InterPro" id="IPR030679">
    <property type="entry name" value="ABC_ATPase_HisP-typ"/>
</dbReference>
<dbReference type="SMART" id="SM00382">
    <property type="entry name" value="AAA"/>
    <property type="match status" value="1"/>
</dbReference>
<comment type="caution">
    <text evidence="10">The sequence shown here is derived from an EMBL/GenBank/DDBJ whole genome shotgun (WGS) entry which is preliminary data.</text>
</comment>
<keyword evidence="7" id="KW-0029">Amino-acid transport</keyword>
<dbReference type="InterPro" id="IPR050086">
    <property type="entry name" value="MetN_ABC_transporter-like"/>
</dbReference>
<dbReference type="InterPro" id="IPR003593">
    <property type="entry name" value="AAA+_ATPase"/>
</dbReference>
<dbReference type="InterPro" id="IPR027417">
    <property type="entry name" value="P-loop_NTPase"/>
</dbReference>
<dbReference type="GO" id="GO:0016887">
    <property type="term" value="F:ATP hydrolysis activity"/>
    <property type="evidence" value="ECO:0007669"/>
    <property type="project" value="InterPro"/>
</dbReference>
<evidence type="ECO:0000256" key="6">
    <source>
        <dbReference type="ARBA" id="ARBA00022840"/>
    </source>
</evidence>
<keyword evidence="5" id="KW-0547">Nucleotide-binding</keyword>
<dbReference type="EMBL" id="DWWS01000006">
    <property type="protein sequence ID" value="HJC22308.1"/>
    <property type="molecule type" value="Genomic_DNA"/>
</dbReference>
<dbReference type="PANTHER" id="PTHR43166:SF9">
    <property type="entry name" value="GLUTAMATE_ASPARTATE IMPORT ATP-BINDING PROTEIN GLTL"/>
    <property type="match status" value="1"/>
</dbReference>
<keyword evidence="4" id="KW-1003">Cell membrane</keyword>
<accession>A0A9D2NC33</accession>
<dbReference type="Pfam" id="PF00005">
    <property type="entry name" value="ABC_tran"/>
    <property type="match status" value="1"/>
</dbReference>
<evidence type="ECO:0000256" key="4">
    <source>
        <dbReference type="ARBA" id="ARBA00022475"/>
    </source>
</evidence>
<dbReference type="PANTHER" id="PTHR43166">
    <property type="entry name" value="AMINO ACID IMPORT ATP-BINDING PROTEIN"/>
    <property type="match status" value="1"/>
</dbReference>
<evidence type="ECO:0000256" key="5">
    <source>
        <dbReference type="ARBA" id="ARBA00022741"/>
    </source>
</evidence>
<reference evidence="10" key="1">
    <citation type="journal article" date="2021" name="PeerJ">
        <title>Extensive microbial diversity within the chicken gut microbiome revealed by metagenomics and culture.</title>
        <authorList>
            <person name="Gilroy R."/>
            <person name="Ravi A."/>
            <person name="Getino M."/>
            <person name="Pursley I."/>
            <person name="Horton D.L."/>
            <person name="Alikhan N.F."/>
            <person name="Baker D."/>
            <person name="Gharbi K."/>
            <person name="Hall N."/>
            <person name="Watson M."/>
            <person name="Adriaenssens E.M."/>
            <person name="Foster-Nyarko E."/>
            <person name="Jarju S."/>
            <person name="Secka A."/>
            <person name="Antonio M."/>
            <person name="Oren A."/>
            <person name="Chaudhuri R.R."/>
            <person name="La Ragione R."/>
            <person name="Hildebrand F."/>
            <person name="Pallen M.J."/>
        </authorList>
    </citation>
    <scope>NUCLEOTIDE SEQUENCE</scope>
    <source>
        <strain evidence="10">USAMLcec2-132</strain>
    </source>
</reference>
<dbReference type="GO" id="GO:0015424">
    <property type="term" value="F:ABC-type amino acid transporter activity"/>
    <property type="evidence" value="ECO:0007669"/>
    <property type="project" value="InterPro"/>
</dbReference>
<reference evidence="10" key="2">
    <citation type="submission" date="2021-04" db="EMBL/GenBank/DDBJ databases">
        <authorList>
            <person name="Gilroy R."/>
        </authorList>
    </citation>
    <scope>NUCLEOTIDE SEQUENCE</scope>
    <source>
        <strain evidence="10">USAMLcec2-132</strain>
    </source>
</reference>
<comment type="subcellular location">
    <subcellularLocation>
        <location evidence="1">Cell membrane</location>
        <topology evidence="1">Peripheral membrane protein</topology>
    </subcellularLocation>
</comment>
<dbReference type="AlphaFoldDB" id="A0A9D2NC33"/>
<gene>
    <name evidence="10" type="ORF">H9761_01215</name>
</gene>
<dbReference type="SUPFAM" id="SSF52540">
    <property type="entry name" value="P-loop containing nucleoside triphosphate hydrolases"/>
    <property type="match status" value="1"/>
</dbReference>
<dbReference type="Proteomes" id="UP000823891">
    <property type="component" value="Unassembled WGS sequence"/>
</dbReference>
<dbReference type="CDD" id="cd03262">
    <property type="entry name" value="ABC_HisP_GlnQ"/>
    <property type="match status" value="1"/>
</dbReference>
<organism evidence="10 11">
    <name type="scientific">Candidatus Eisenbergiella merdavium</name>
    <dbReference type="NCBI Taxonomy" id="2838551"/>
    <lineage>
        <taxon>Bacteria</taxon>
        <taxon>Bacillati</taxon>
        <taxon>Bacillota</taxon>
        <taxon>Clostridia</taxon>
        <taxon>Lachnospirales</taxon>
        <taxon>Lachnospiraceae</taxon>
        <taxon>Eisenbergiella</taxon>
    </lineage>
</organism>
<dbReference type="InterPro" id="IPR003439">
    <property type="entry name" value="ABC_transporter-like_ATP-bd"/>
</dbReference>
<evidence type="ECO:0000256" key="1">
    <source>
        <dbReference type="ARBA" id="ARBA00004202"/>
    </source>
</evidence>
<feature type="domain" description="ABC transporter" evidence="9">
    <location>
        <begin position="8"/>
        <end position="242"/>
    </location>
</feature>
<proteinExistence type="inferred from homology"/>
<keyword evidence="8" id="KW-0472">Membrane</keyword>
<evidence type="ECO:0000256" key="8">
    <source>
        <dbReference type="ARBA" id="ARBA00023136"/>
    </source>
</evidence>
<comment type="similarity">
    <text evidence="2">Belongs to the ABC transporter superfamily.</text>
</comment>
<evidence type="ECO:0000256" key="7">
    <source>
        <dbReference type="ARBA" id="ARBA00022970"/>
    </source>
</evidence>
<evidence type="ECO:0000256" key="3">
    <source>
        <dbReference type="ARBA" id="ARBA00022448"/>
    </source>
</evidence>
<evidence type="ECO:0000259" key="9">
    <source>
        <dbReference type="PROSITE" id="PS50893"/>
    </source>
</evidence>
<dbReference type="GO" id="GO:0005524">
    <property type="term" value="F:ATP binding"/>
    <property type="evidence" value="ECO:0007669"/>
    <property type="project" value="UniProtKB-KW"/>
</dbReference>
<evidence type="ECO:0000256" key="2">
    <source>
        <dbReference type="ARBA" id="ARBA00005417"/>
    </source>
</evidence>